<evidence type="ECO:0000313" key="2">
    <source>
        <dbReference type="Proteomes" id="UP000308886"/>
    </source>
</evidence>
<gene>
    <name evidence="1" type="ORF">E5358_12870</name>
</gene>
<sequence length="1842" mass="214508">MARLLNAIHMKTFKNKIAGAQLIYKSKSSDSALRAWPLKKTSCKILLYEDEPCSDIDQIICSTLYFHDGTLKTDDLATFLGFNVIDNNESTPKRYKDDAEICIFNKLLESLERDELISKEEDKIILTSLGEFSVKQGKKRFYYEAECRFFENFSLMNDNVAPFPFRDALSVITTIYSKKKISYYKSLQSYDIVPQIKEDENALVNALLEQMPVGTKVFRASLVCNNFCIESEGIDVSIYNKNGEDFIVVFTKDGSISEYASGQLNNKANNKIKSIKVEWGYYLRLLNDPNASLDYNSLKPFEDIIEWGKIVKDVRFCWNDHNLFNMLSNYIDANIWHDVSSVCPTEDIQTYVMESSENWDWSILSARLEGSFIIEHASNFPWDFDIVVHNTNVTKEDIEKLLVDPNLTSVQWLWKEIMPSLSDDFIIKHIDDVSFDLSLITESEPNLVESLILKYPDKAWNWEYISRTYDLDYILNNINLLSKRLNMQTLTIRALSSEEFAYQYCQSQSYKDELKNIVETSHSPFNVNSSKLIWNNEIIDMLEGIGLLSWCVPIIGGFESNSHINWDKEFFNNYSAKISTPSGCSCVTYRVTDFTIVDEHPEFSWDWSLISSKSEWIKVTNFVVKHIAQLDLDIAFDLFSSDTFCVLFEYPEMQAFLSSHPEKKSRATELAALQLVKNHINFDWDWNLLTNKTIDSLKIDKLGDERWVNKWNWSYLSEHLPIDDISDHLFQYQDYWNWIILTKRLARNVILANLADFSDKWDWVTLVNSIFTKDDLNINGFLPSIATIISLKDDDSKITLWGKITRRFTLEELYGQIHQTLMLEDYSLLFLWDLTYVYDHKDFSLNEYINQYPEDINWELLSKSKSAERLFFYDKSILSFKMWLEMVKSLLHNEDYYWDFCALSQNDAINWHPAILKIRKKQWDWQYLSQHSKCFSDTTTTSGQSKLSTNIKLFKDVVEFSLLSVRPDIVFNDNLLNNFIDEDWNWKAISESSKLRINNNFLIENQDKDWNWESLSKGRCLVIDKELLENTKQRAWDWISLSSNTGLKLSLAELLSLNIVNWDWSALSSRKDIPFDNESILSTLDKSYITWDWNALSTRTDLQYNEELILKIWQKPMDWKSISRMNSFIPSINVLSKISAFDLDWDAISQNIYLSKEVLYPYREKLNWKYISQSETFQKLGIEFYRKYKTYLDWSIISSATEFTLSIENLSEFKDIVDWRIINQRNDLKYSNILLDKFADYIDWSKASNANTIEFSVDFVKKFIDRWDWPALFNNPLIIETIDKYASAFKGQLNGIKFIERFSDPTPKVYHFAHLFNAVSIIKLRKILSRIGGKGLFENSAGSNVHRRNTAHHYARFYYRPQTPTQYYNEALGEDSHSSKEKWVFGGYDYRGRKIWNSYLECPTIKYWGAQKLGSPKCPMPVFFEFDLREILNHCLDKCYYSTGNMQGNNSQVVSIVENPSKLNTLSLYFTIKDGIDTYKAYSQQEFLVWNELDFSCLKNFRIVCYNEEQAELLKMQLGDDPICNHITTDPYTSSGIEIFHRTNRTITFDETEETLSISTNYRDSSSIIIECDDVDNLNIIDKSHITNISNGKIQAYPSISIIKPSIPITIRFMDLQKYDSNSWVIYTNEKNTTSSMASYPIITDQLVKRFEEETLRLQITLTKSLFKSHMLNSYHGIGHTVRVMWNAFLIACIDKTVSNSMLSSVLYASLIHDLGKNSDTEGEIHGENSANLYKTKIEQFCNPEDASSILEAVKYHSIDDSKTPSIVRCNKIWEILKDADALDRSRLPGRGCNPTFLRNMIFSTGNGKVLLSLAKEMPSLTSACSWDEPINELVNVINIVK</sequence>
<comment type="caution">
    <text evidence="1">The sequence shown here is derived from an EMBL/GenBank/DDBJ whole genome shotgun (WGS) entry which is preliminary data.</text>
</comment>
<organism evidence="1 2">
    <name type="scientific">Palleniella muris</name>
    <dbReference type="NCBI Taxonomy" id="3038145"/>
    <lineage>
        <taxon>Bacteria</taxon>
        <taxon>Pseudomonadati</taxon>
        <taxon>Bacteroidota</taxon>
        <taxon>Bacteroidia</taxon>
        <taxon>Bacteroidales</taxon>
        <taxon>Prevotellaceae</taxon>
        <taxon>Palleniella</taxon>
    </lineage>
</organism>
<dbReference type="EMBL" id="SRZC01000025">
    <property type="protein sequence ID" value="TGX80540.1"/>
    <property type="molecule type" value="Genomic_DNA"/>
</dbReference>
<dbReference type="Proteomes" id="UP000308886">
    <property type="component" value="Unassembled WGS sequence"/>
</dbReference>
<protein>
    <submittedName>
        <fullName evidence="1">DUF4433 domain-containing protein</fullName>
    </submittedName>
</protein>
<evidence type="ECO:0000313" key="1">
    <source>
        <dbReference type="EMBL" id="TGX80540.1"/>
    </source>
</evidence>
<name>A0AC61QMC4_9BACT</name>
<proteinExistence type="predicted"/>
<accession>A0AC61QMC4</accession>
<keyword evidence="2" id="KW-1185">Reference proteome</keyword>
<reference evidence="1" key="1">
    <citation type="submission" date="2019-04" db="EMBL/GenBank/DDBJ databases">
        <title>Microbes associate with the intestines of laboratory mice.</title>
        <authorList>
            <person name="Navarre W."/>
            <person name="Wong E."/>
            <person name="Huang K."/>
            <person name="Tropini C."/>
            <person name="Ng K."/>
            <person name="Yu B."/>
        </authorList>
    </citation>
    <scope>NUCLEOTIDE SEQUENCE</scope>
    <source>
        <strain evidence="1">NM73_A23</strain>
    </source>
</reference>